<dbReference type="SUPFAM" id="SSF51905">
    <property type="entry name" value="FAD/NAD(P)-binding domain"/>
    <property type="match status" value="1"/>
</dbReference>
<reference evidence="4" key="1">
    <citation type="journal article" date="2020" name="bioRxiv">
        <title>Genomic and phenotypic heterogeneity of clinical isolates of the human pathogens Aspergillus fumigatus, Aspergillus lentulus and Aspergillus fumigatiaffinis.</title>
        <authorList>
            <person name="dos Santos R.A.C."/>
            <person name="Steenwyk J.L."/>
            <person name="Rivero-Menendez O."/>
            <person name="Mead M.E."/>
            <person name="Silva L.P."/>
            <person name="Bastos R.W."/>
            <person name="Alastruey-Izquierdo A."/>
            <person name="Goldman G.H."/>
            <person name="Rokas A."/>
        </authorList>
    </citation>
    <scope>NUCLEOTIDE SEQUENCE</scope>
    <source>
        <strain evidence="4">CNM-CM6805</strain>
    </source>
</reference>
<keyword evidence="5" id="KW-1185">Reference proteome</keyword>
<dbReference type="Gene3D" id="3.30.9.10">
    <property type="entry name" value="D-Amino Acid Oxidase, subunit A, domain 2"/>
    <property type="match status" value="1"/>
</dbReference>
<dbReference type="InterPro" id="IPR006076">
    <property type="entry name" value="FAD-dep_OxRdtase"/>
</dbReference>
<dbReference type="OrthoDB" id="3921198at2759"/>
<sequence>MSTFPPNPLACFWQNNPHKLHDHRSTEDLPTHSDVVIIGAGYAGVSTAWHLLHNHPNINSITILEARGACSGATGRNGGHLRPDLYGHIPTYIDRAGPEAAAEIAEFEIAHVQAIKKLVESEQIDCDFRLTRTIDVWCNETAVEGARKVYERMKGHGFAYMDDVDFHTGKNVEGICGVKGALACASYTAATIWPYKFITHLLAKLLASGKVNLQTHTPATAVTPSADGKFTIDTPRGTLHADKVIHTSNAYVSSLLPQYKHNIIPCKGICCRIAVPEGQTAPLLTNSYIERTKDNVLSYLIPRADGSIIVGGASALFKPHREQWYNNTDDSVLIDAAKDFYDGYMQRTFRGWEESGARVDQIWSGVMGYSYDSNPHVGAVPENDGQFILAGLNGHGMPVVWLSAEGLARMVDNERIPVTFTSRLQTAVKHRSTRTPTQTPQSNRREKAYSQSVGLLPESTTKKQADHTAAINAADGKKNAREESRAGSVRTLAVLVACALKWYSTNGDSARDAFLELQERAMYMERILKHAFKGIALDTKSLKQMALSIDETDKETQPETDEADLAMEEEECTIDPVEDTVTHFSGEFSYWNFSMRIKRQIEDRMAASAALSQTPPNQISNYPRAKQLRSSSRTLAAAISCIPPRHIAEFLVSIFFKHAVTHYFYVDRPWFLSRLTALYTNPKPLTSKDAPVLSIILTVFAIGTQYAYLEAKSSPASSSQTQNFSEDELGTMFYQEAIRLLPEVIEVSSLESVQACLLFAAYALPIDAAGLGYVYINLTIRLAMQNGMHRRCVGEAFSAAMMETRNRVWWTAYAMERKISIFHGRPLGMLRSDVDTQLPVDLGEQDSTAPYMLASIHLTHHLEDFYKEISLLRTTPKQDLPLLLSRLADRKNDLQKWWSTLPLIIQKNDAQTPVDRSTAHLKLEHCLLRMFIGRPFLLSRGSPSNPTSPATPPASTAQKPTPRQELVTCCITAATDAISICSSLRDSDSGPGLARASYIEYSSCRAALLVLIAYSIQDRSDHFRKALRVGLDMIREMAASGESARSEVELIEVLERALVRLRSFDEVGKVASDYEEFKQWESMWKRQNDGDCNSVETVARSIQEQGWTTTEMDPSGIAESNANLGSLRLFDGAAEWALFGGGSALPRELQHPETQMLGDFLSLHDPRFDADLSHPL</sequence>
<dbReference type="PANTHER" id="PTHR46910">
    <property type="entry name" value="TRANSCRIPTION FACTOR PDR1"/>
    <property type="match status" value="1"/>
</dbReference>
<evidence type="ECO:0000313" key="4">
    <source>
        <dbReference type="EMBL" id="KAF4226223.1"/>
    </source>
</evidence>
<dbReference type="InterPro" id="IPR007219">
    <property type="entry name" value="XnlR_reg_dom"/>
</dbReference>
<evidence type="ECO:0000259" key="3">
    <source>
        <dbReference type="SMART" id="SM00906"/>
    </source>
</evidence>
<feature type="region of interest" description="Disordered" evidence="2">
    <location>
        <begin position="942"/>
        <end position="962"/>
    </location>
</feature>
<dbReference type="EMBL" id="JAAAPX010000264">
    <property type="protein sequence ID" value="KAF4226223.1"/>
    <property type="molecule type" value="Genomic_DNA"/>
</dbReference>
<dbReference type="SMART" id="SM00906">
    <property type="entry name" value="Fungal_trans"/>
    <property type="match status" value="1"/>
</dbReference>
<dbReference type="AlphaFoldDB" id="A0A8H4ED95"/>
<dbReference type="PANTHER" id="PTHR46910:SF23">
    <property type="entry name" value="THIAMINE REPRESSIBLE GENES REGULATORY PROTEIN THI1"/>
    <property type="match status" value="1"/>
</dbReference>
<dbReference type="Proteomes" id="UP000653565">
    <property type="component" value="Unassembled WGS sequence"/>
</dbReference>
<dbReference type="Pfam" id="PF01266">
    <property type="entry name" value="DAO"/>
    <property type="match status" value="1"/>
</dbReference>
<gene>
    <name evidence="4" type="ORF">CNMCM6805_004902</name>
</gene>
<dbReference type="GO" id="GO:0003700">
    <property type="term" value="F:DNA-binding transcription factor activity"/>
    <property type="evidence" value="ECO:0007669"/>
    <property type="project" value="InterPro"/>
</dbReference>
<dbReference type="CDD" id="cd12148">
    <property type="entry name" value="fungal_TF_MHR"/>
    <property type="match status" value="1"/>
</dbReference>
<dbReference type="Pfam" id="PF04082">
    <property type="entry name" value="Fungal_trans"/>
    <property type="match status" value="1"/>
</dbReference>
<dbReference type="InterPro" id="IPR036188">
    <property type="entry name" value="FAD/NAD-bd_sf"/>
</dbReference>
<proteinExistence type="predicted"/>
<dbReference type="GO" id="GO:0008270">
    <property type="term" value="F:zinc ion binding"/>
    <property type="evidence" value="ECO:0007669"/>
    <property type="project" value="InterPro"/>
</dbReference>
<evidence type="ECO:0000256" key="2">
    <source>
        <dbReference type="SAM" id="MobiDB-lite"/>
    </source>
</evidence>
<feature type="region of interest" description="Disordered" evidence="2">
    <location>
        <begin position="427"/>
        <end position="484"/>
    </location>
</feature>
<dbReference type="GO" id="GO:0003677">
    <property type="term" value="F:DNA binding"/>
    <property type="evidence" value="ECO:0007669"/>
    <property type="project" value="InterPro"/>
</dbReference>
<feature type="domain" description="Xylanolytic transcriptional activator regulatory" evidence="3">
    <location>
        <begin position="772"/>
        <end position="845"/>
    </location>
</feature>
<keyword evidence="1" id="KW-0539">Nucleus</keyword>
<protein>
    <recommendedName>
        <fullName evidence="3">Xylanolytic transcriptional activator regulatory domain-containing protein</fullName>
    </recommendedName>
</protein>
<dbReference type="InterPro" id="IPR050987">
    <property type="entry name" value="AtrR-like"/>
</dbReference>
<comment type="caution">
    <text evidence="4">The sequence shown here is derived from an EMBL/GenBank/DDBJ whole genome shotgun (WGS) entry which is preliminary data.</text>
</comment>
<feature type="compositionally biased region" description="Basic and acidic residues" evidence="2">
    <location>
        <begin position="475"/>
        <end position="484"/>
    </location>
</feature>
<organism evidence="4 5">
    <name type="scientific">Aspergillus fumigatiaffinis</name>
    <dbReference type="NCBI Taxonomy" id="340414"/>
    <lineage>
        <taxon>Eukaryota</taxon>
        <taxon>Fungi</taxon>
        <taxon>Dikarya</taxon>
        <taxon>Ascomycota</taxon>
        <taxon>Pezizomycotina</taxon>
        <taxon>Eurotiomycetes</taxon>
        <taxon>Eurotiomycetidae</taxon>
        <taxon>Eurotiales</taxon>
        <taxon>Aspergillaceae</taxon>
        <taxon>Aspergillus</taxon>
        <taxon>Aspergillus subgen. Fumigati</taxon>
    </lineage>
</organism>
<evidence type="ECO:0000256" key="1">
    <source>
        <dbReference type="ARBA" id="ARBA00023242"/>
    </source>
</evidence>
<reference evidence="4" key="2">
    <citation type="submission" date="2020-04" db="EMBL/GenBank/DDBJ databases">
        <authorList>
            <person name="Santos R.A.C."/>
            <person name="Steenwyk J.L."/>
            <person name="Rivero-Menendez O."/>
            <person name="Mead M.E."/>
            <person name="Silva L.P."/>
            <person name="Bastos R.W."/>
            <person name="Alastruey-Izquierdo A."/>
            <person name="Goldman G.H."/>
            <person name="Rokas A."/>
        </authorList>
    </citation>
    <scope>NUCLEOTIDE SEQUENCE</scope>
    <source>
        <strain evidence="4">CNM-CM6805</strain>
    </source>
</reference>
<dbReference type="Gene3D" id="3.50.50.60">
    <property type="entry name" value="FAD/NAD(P)-binding domain"/>
    <property type="match status" value="1"/>
</dbReference>
<accession>A0A8H4ED95</accession>
<evidence type="ECO:0000313" key="5">
    <source>
        <dbReference type="Proteomes" id="UP000653565"/>
    </source>
</evidence>
<feature type="compositionally biased region" description="Low complexity" evidence="2">
    <location>
        <begin position="942"/>
        <end position="961"/>
    </location>
</feature>
<name>A0A8H4ED95_9EURO</name>
<dbReference type="GO" id="GO:0006351">
    <property type="term" value="P:DNA-templated transcription"/>
    <property type="evidence" value="ECO:0007669"/>
    <property type="project" value="InterPro"/>
</dbReference>